<name>E6PTE5_9ZZZZ</name>
<gene>
    <name evidence="1" type="ORF">CARN2_3678</name>
</gene>
<dbReference type="AlphaFoldDB" id="E6PTE5"/>
<protein>
    <submittedName>
        <fullName evidence="1">Uncharacterized protein</fullName>
    </submittedName>
</protein>
<reference evidence="1" key="1">
    <citation type="submission" date="2009-10" db="EMBL/GenBank/DDBJ databases">
        <title>Diversity of trophic interactions inside an arsenic-rich microbial ecosystem.</title>
        <authorList>
            <person name="Bertin P.N."/>
            <person name="Heinrich-Salmeron A."/>
            <person name="Pelletier E."/>
            <person name="Goulhen-Chollet F."/>
            <person name="Arsene-Ploetze F."/>
            <person name="Gallien S."/>
            <person name="Calteau A."/>
            <person name="Vallenet D."/>
            <person name="Casiot C."/>
            <person name="Chane-Woon-Ming B."/>
            <person name="Giloteaux L."/>
            <person name="Barakat M."/>
            <person name="Bonnefoy V."/>
            <person name="Bruneel O."/>
            <person name="Chandler M."/>
            <person name="Cleiss J."/>
            <person name="Duran R."/>
            <person name="Elbaz-Poulichet F."/>
            <person name="Fonknechten N."/>
            <person name="Lauga B."/>
            <person name="Mornico D."/>
            <person name="Ortet P."/>
            <person name="Schaeffer C."/>
            <person name="Siguier P."/>
            <person name="Alexander Thil Smith A."/>
            <person name="Van Dorsselaer A."/>
            <person name="Weissenbach J."/>
            <person name="Medigue C."/>
            <person name="Le Paslier D."/>
        </authorList>
    </citation>
    <scope>NUCLEOTIDE SEQUENCE</scope>
</reference>
<dbReference type="EMBL" id="CABM01000049">
    <property type="protein sequence ID" value="CBH98202.1"/>
    <property type="molecule type" value="Genomic_DNA"/>
</dbReference>
<evidence type="ECO:0000313" key="1">
    <source>
        <dbReference type="EMBL" id="CBH98202.1"/>
    </source>
</evidence>
<sequence>MHIKIRRTYALLYRSTWVPKAANGNTHGFSQQRYVGSIPLTAAAIPDALQSKLTADELAFVESKICTPARQRAEEEQQAAEVRERDPAWRVEEALCLLGKAAEKSAAEPVAAAKAVALQEALARIKTDGAVSPTTMAGKVADDPLHAALCAVREAAQAVATGRYGKAPGEQVRATRTYRLWADLWEAVEGETEGSLLRALQDRGFVKRRGG</sequence>
<organism evidence="1">
    <name type="scientific">mine drainage metagenome</name>
    <dbReference type="NCBI Taxonomy" id="410659"/>
    <lineage>
        <taxon>unclassified sequences</taxon>
        <taxon>metagenomes</taxon>
        <taxon>ecological metagenomes</taxon>
    </lineage>
</organism>
<proteinExistence type="predicted"/>
<comment type="caution">
    <text evidence="1">The sequence shown here is derived from an EMBL/GenBank/DDBJ whole genome shotgun (WGS) entry which is preliminary data.</text>
</comment>
<accession>E6PTE5</accession>